<dbReference type="PROSITE" id="PS01131">
    <property type="entry name" value="RRNA_A_DIMETH"/>
    <property type="match status" value="1"/>
</dbReference>
<dbReference type="AlphaFoldDB" id="A0A0L0MK39"/>
<dbReference type="InterPro" id="IPR029063">
    <property type="entry name" value="SAM-dependent_MTases_sf"/>
</dbReference>
<feature type="binding site" evidence="7">
    <location>
        <position position="13"/>
    </location>
    <ligand>
        <name>S-adenosyl-L-methionine</name>
        <dbReference type="ChEBI" id="CHEBI:59789"/>
    </ligand>
</feature>
<dbReference type="Proteomes" id="UP000037086">
    <property type="component" value="Unassembled WGS sequence"/>
</dbReference>
<dbReference type="NCBIfam" id="TIGR00755">
    <property type="entry name" value="ksgA"/>
    <property type="match status" value="1"/>
</dbReference>
<dbReference type="SUPFAM" id="SSF53335">
    <property type="entry name" value="S-adenosyl-L-methionine-dependent methyltransferases"/>
    <property type="match status" value="1"/>
</dbReference>
<dbReference type="OrthoDB" id="9814755at2"/>
<dbReference type="Gene3D" id="3.40.50.150">
    <property type="entry name" value="Vaccinia Virus protein VP39"/>
    <property type="match status" value="1"/>
</dbReference>
<keyword evidence="2" id="KW-0698">rRNA processing</keyword>
<protein>
    <submittedName>
        <fullName evidence="9">Dimethyladenosine transferase</fullName>
    </submittedName>
</protein>
<dbReference type="InterPro" id="IPR023165">
    <property type="entry name" value="rRNA_Ade_diMease-like_C"/>
</dbReference>
<dbReference type="InterPro" id="IPR001737">
    <property type="entry name" value="KsgA/Erm"/>
</dbReference>
<proteinExistence type="inferred from homology"/>
<evidence type="ECO:0000256" key="2">
    <source>
        <dbReference type="ARBA" id="ARBA00022552"/>
    </source>
</evidence>
<dbReference type="RefSeq" id="WP_050337134.1">
    <property type="nucleotide sequence ID" value="NZ_JPSQ01000021.1"/>
</dbReference>
<keyword evidence="5 7" id="KW-0949">S-adenosyl-L-methionine</keyword>
<dbReference type="PANTHER" id="PTHR11727:SF7">
    <property type="entry name" value="DIMETHYLADENOSINE TRANSFERASE-RELATED"/>
    <property type="match status" value="1"/>
</dbReference>
<evidence type="ECO:0000313" key="9">
    <source>
        <dbReference type="EMBL" id="KND62660.1"/>
    </source>
</evidence>
<feature type="binding site" evidence="7">
    <location>
        <position position="15"/>
    </location>
    <ligand>
        <name>S-adenosyl-L-methionine</name>
        <dbReference type="ChEBI" id="CHEBI:59789"/>
    </ligand>
</feature>
<evidence type="ECO:0000256" key="4">
    <source>
        <dbReference type="ARBA" id="ARBA00022679"/>
    </source>
</evidence>
<feature type="binding site" evidence="7">
    <location>
        <position position="107"/>
    </location>
    <ligand>
        <name>S-adenosyl-L-methionine</name>
        <dbReference type="ChEBI" id="CHEBI:59789"/>
    </ligand>
</feature>
<keyword evidence="3 7" id="KW-0489">Methyltransferase</keyword>
<reference evidence="9 10" key="1">
    <citation type="journal article" date="2015" name="BMC Microbiol.">
        <title>'Candidatus Phytoplasma phoenicium' associated with almond witches'-broom disease: from draft genome to genetic diversity among strain populations.</title>
        <authorList>
            <person name="Quaglino F."/>
            <person name="Kube M."/>
            <person name="Jawhari M."/>
            <person name="Abou-Jawdah Y."/>
            <person name="Siewert C."/>
            <person name="Choueiri E."/>
            <person name="Sobh H."/>
            <person name="Casati P."/>
            <person name="Tedeschi R."/>
            <person name="Molino Lova M."/>
            <person name="Alma A."/>
            <person name="Bianco P.A."/>
        </authorList>
    </citation>
    <scope>NUCLEOTIDE SEQUENCE [LARGE SCALE GENOMIC DNA]</scope>
    <source>
        <strain evidence="9 10">SA213</strain>
    </source>
</reference>
<dbReference type="InterPro" id="IPR011530">
    <property type="entry name" value="rRNA_adenine_dimethylase"/>
</dbReference>
<accession>A0A0L0MK39</accession>
<keyword evidence="1" id="KW-0963">Cytoplasm</keyword>
<evidence type="ECO:0000256" key="3">
    <source>
        <dbReference type="ARBA" id="ARBA00022603"/>
    </source>
</evidence>
<dbReference type="PANTHER" id="PTHR11727">
    <property type="entry name" value="DIMETHYLADENOSINE TRANSFERASE"/>
    <property type="match status" value="1"/>
</dbReference>
<dbReference type="SMART" id="SM00650">
    <property type="entry name" value="rADc"/>
    <property type="match status" value="1"/>
</dbReference>
<comment type="similarity">
    <text evidence="7">Belongs to the class I-like SAM-binding methyltransferase superfamily. rRNA adenine N(6)-methyltransferase family.</text>
</comment>
<keyword evidence="4 7" id="KW-0808">Transferase</keyword>
<dbReference type="Pfam" id="PF00398">
    <property type="entry name" value="RrnaAD"/>
    <property type="match status" value="1"/>
</dbReference>
<sequence length="285" mass="34056">MHQHIFKKKYGQHFLYDLNLLKLIINQADLDNRNVVEVGPGKGSLTRLFLPKAKKVLLYEIDTSLKSFLCFDTKISVDVIYDDFLQRDLKADLQQYFQQEDVVLIGNLPYYITTPLLLKIIFLSQIKTFTIMIQKEIGLRLLASAKHKNYNALTVMFQSLTKIHKIKIVKKTMFYPCPTVDGIVLKFEKKKLSDQERYFIENNFFTFVKASFQQKRKNLLNNLHYFFKIEKSYLLQFFHKYQIPYNIRGEEINFMKFHQMASLFFDFFQINSLLKPIQRFEKYKT</sequence>
<feature type="binding site" evidence="7">
    <location>
        <position position="83"/>
    </location>
    <ligand>
        <name>S-adenosyl-L-methionine</name>
        <dbReference type="ChEBI" id="CHEBI:59789"/>
    </ligand>
</feature>
<name>A0A0L0MK39_9MOLU</name>
<evidence type="ECO:0000256" key="6">
    <source>
        <dbReference type="ARBA" id="ARBA00022884"/>
    </source>
</evidence>
<dbReference type="Gene3D" id="1.10.8.100">
    <property type="entry name" value="Ribosomal RNA adenine dimethylase-like, domain 2"/>
    <property type="match status" value="1"/>
</dbReference>
<evidence type="ECO:0000313" key="10">
    <source>
        <dbReference type="Proteomes" id="UP000037086"/>
    </source>
</evidence>
<evidence type="ECO:0000259" key="8">
    <source>
        <dbReference type="SMART" id="SM00650"/>
    </source>
</evidence>
<feature type="binding site" evidence="7">
    <location>
        <position position="39"/>
    </location>
    <ligand>
        <name>S-adenosyl-L-methionine</name>
        <dbReference type="ChEBI" id="CHEBI:59789"/>
    </ligand>
</feature>
<evidence type="ECO:0000256" key="1">
    <source>
        <dbReference type="ARBA" id="ARBA00022490"/>
    </source>
</evidence>
<keyword evidence="10" id="KW-1185">Reference proteome</keyword>
<dbReference type="InterPro" id="IPR020598">
    <property type="entry name" value="rRNA_Ade_methylase_Trfase_N"/>
</dbReference>
<feature type="domain" description="Ribosomal RNA adenine methylase transferase N-terminal" evidence="8">
    <location>
        <begin position="20"/>
        <end position="191"/>
    </location>
</feature>
<dbReference type="InterPro" id="IPR020596">
    <property type="entry name" value="rRNA_Ade_Mease_Trfase_CS"/>
</dbReference>
<dbReference type="GO" id="GO:0000179">
    <property type="term" value="F:rRNA (adenine-N6,N6-)-dimethyltransferase activity"/>
    <property type="evidence" value="ECO:0007669"/>
    <property type="project" value="UniProtKB-UniRule"/>
</dbReference>
<gene>
    <name evidence="9" type="primary">rsmA</name>
    <name evidence="9" type="ORF">AlmWB_01440</name>
</gene>
<dbReference type="GO" id="GO:0005829">
    <property type="term" value="C:cytosol"/>
    <property type="evidence" value="ECO:0007669"/>
    <property type="project" value="TreeGrafter"/>
</dbReference>
<evidence type="ECO:0000256" key="5">
    <source>
        <dbReference type="ARBA" id="ARBA00022691"/>
    </source>
</evidence>
<keyword evidence="6 7" id="KW-0694">RNA-binding</keyword>
<feature type="binding site" evidence="7">
    <location>
        <position position="60"/>
    </location>
    <ligand>
        <name>S-adenosyl-L-methionine</name>
        <dbReference type="ChEBI" id="CHEBI:59789"/>
    </ligand>
</feature>
<dbReference type="EMBL" id="JPSQ01000021">
    <property type="protein sequence ID" value="KND62660.1"/>
    <property type="molecule type" value="Genomic_DNA"/>
</dbReference>
<comment type="caution">
    <text evidence="9">The sequence shown here is derived from an EMBL/GenBank/DDBJ whole genome shotgun (WGS) entry which is preliminary data.</text>
</comment>
<organism evidence="9 10">
    <name type="scientific">Candidatus Phytoplasma phoenicium</name>
    <dbReference type="NCBI Taxonomy" id="198422"/>
    <lineage>
        <taxon>Bacteria</taxon>
        <taxon>Bacillati</taxon>
        <taxon>Mycoplasmatota</taxon>
        <taxon>Mollicutes</taxon>
        <taxon>Acholeplasmatales</taxon>
        <taxon>Acholeplasmataceae</taxon>
        <taxon>Candidatus Phytoplasma</taxon>
        <taxon>16SrIX (Pigeon pea witches'-broom group)</taxon>
    </lineage>
</organism>
<dbReference type="PROSITE" id="PS51689">
    <property type="entry name" value="SAM_RNA_A_N6_MT"/>
    <property type="match status" value="1"/>
</dbReference>
<dbReference type="PATRIC" id="fig|198422.3.peg.96"/>
<evidence type="ECO:0000256" key="7">
    <source>
        <dbReference type="PROSITE-ProRule" id="PRU01026"/>
    </source>
</evidence>
<dbReference type="GO" id="GO:0003723">
    <property type="term" value="F:RNA binding"/>
    <property type="evidence" value="ECO:0007669"/>
    <property type="project" value="UniProtKB-UniRule"/>
</dbReference>